<proteinExistence type="predicted"/>
<dbReference type="InterPro" id="IPR029058">
    <property type="entry name" value="AB_hydrolase_fold"/>
</dbReference>
<dbReference type="Pfam" id="PF00561">
    <property type="entry name" value="Abhydrolase_1"/>
    <property type="match status" value="1"/>
</dbReference>
<evidence type="ECO:0000259" key="1">
    <source>
        <dbReference type="Pfam" id="PF00561"/>
    </source>
</evidence>
<dbReference type="AlphaFoldDB" id="A0A6N6VKC4"/>
<dbReference type="InterPro" id="IPR000639">
    <property type="entry name" value="Epox_hydrolase-like"/>
</dbReference>
<organism evidence="2 3">
    <name type="scientific">Parvibaculum sedimenti</name>
    <dbReference type="NCBI Taxonomy" id="2608632"/>
    <lineage>
        <taxon>Bacteria</taxon>
        <taxon>Pseudomonadati</taxon>
        <taxon>Pseudomonadota</taxon>
        <taxon>Alphaproteobacteria</taxon>
        <taxon>Hyphomicrobiales</taxon>
        <taxon>Parvibaculaceae</taxon>
        <taxon>Parvibaculum</taxon>
    </lineage>
</organism>
<sequence length="331" mass="35822">MILLEILLGLVVALGLYSALFAARVERAYPPRGRFVEVDGTRIHYVEAGPAEPQGAPIVLVHGASGNAGDMVASLMPVLSKRYRVVAFDRPGHGWSERPSEGDISDPAAQARLLHDGATKIGLDRPVLLGHSWGGAVATAWALDFPDDLSGLLVLAGATHVWEGDVAWYHRIVATPLIGAVFLRLLTVPGGLLLSRASVRGVFAPDAAPEGYAQRIGLPLLFRAGHFRANSTDSGRLREHLARQSQRYGEIRVPTIIVTGNRDKVVWAKLHSYALHDQINGSELIKLVGVGHMPHYVRPDVVIDALERLARRELPRAGTHVVEPEAPVAIF</sequence>
<name>A0A6N6VKC4_9HYPH</name>
<comment type="caution">
    <text evidence="2">The sequence shown here is derived from an EMBL/GenBank/DDBJ whole genome shotgun (WGS) entry which is preliminary data.</text>
</comment>
<dbReference type="Gene3D" id="3.40.50.1820">
    <property type="entry name" value="alpha/beta hydrolase"/>
    <property type="match status" value="1"/>
</dbReference>
<feature type="domain" description="AB hydrolase-1" evidence="1">
    <location>
        <begin position="57"/>
        <end position="299"/>
    </location>
</feature>
<keyword evidence="2" id="KW-0378">Hydrolase</keyword>
<evidence type="ECO:0000313" key="2">
    <source>
        <dbReference type="EMBL" id="KAB7740745.1"/>
    </source>
</evidence>
<dbReference type="SUPFAM" id="SSF53474">
    <property type="entry name" value="alpha/beta-Hydrolases"/>
    <property type="match status" value="1"/>
</dbReference>
<dbReference type="PRINTS" id="PR00111">
    <property type="entry name" value="ABHYDROLASE"/>
</dbReference>
<accession>A0A6N6VKC4</accession>
<reference evidence="2 3" key="1">
    <citation type="submission" date="2019-09" db="EMBL/GenBank/DDBJ databases">
        <title>Parvibaculum sedimenti sp. nov., isolated from sediment.</title>
        <authorList>
            <person name="Wang Y."/>
        </authorList>
    </citation>
    <scope>NUCLEOTIDE SEQUENCE [LARGE SCALE GENOMIC DNA]</scope>
    <source>
        <strain evidence="2 3">HXT-9</strain>
    </source>
</reference>
<evidence type="ECO:0000313" key="3">
    <source>
        <dbReference type="Proteomes" id="UP000468901"/>
    </source>
</evidence>
<dbReference type="EMBL" id="WESC01000005">
    <property type="protein sequence ID" value="KAB7740745.1"/>
    <property type="molecule type" value="Genomic_DNA"/>
</dbReference>
<dbReference type="PANTHER" id="PTHR46438:SF11">
    <property type="entry name" value="LIPASE-RELATED"/>
    <property type="match status" value="1"/>
</dbReference>
<dbReference type="PRINTS" id="PR00412">
    <property type="entry name" value="EPOXHYDRLASE"/>
</dbReference>
<dbReference type="RefSeq" id="WP_152215566.1">
    <property type="nucleotide sequence ID" value="NZ_WESC01000005.1"/>
</dbReference>
<dbReference type="Proteomes" id="UP000468901">
    <property type="component" value="Unassembled WGS sequence"/>
</dbReference>
<keyword evidence="3" id="KW-1185">Reference proteome</keyword>
<dbReference type="GO" id="GO:0016787">
    <property type="term" value="F:hydrolase activity"/>
    <property type="evidence" value="ECO:0007669"/>
    <property type="project" value="UniProtKB-KW"/>
</dbReference>
<gene>
    <name evidence="2" type="ORF">F2P47_06780</name>
</gene>
<dbReference type="PANTHER" id="PTHR46438">
    <property type="entry name" value="ALPHA/BETA-HYDROLASES SUPERFAMILY PROTEIN"/>
    <property type="match status" value="1"/>
</dbReference>
<protein>
    <submittedName>
        <fullName evidence="2">Alpha/beta fold hydrolase</fullName>
    </submittedName>
</protein>
<dbReference type="InterPro" id="IPR000073">
    <property type="entry name" value="AB_hydrolase_1"/>
</dbReference>